<gene>
    <name evidence="3" type="ORF">JWS13_37320</name>
</gene>
<feature type="chain" id="PRO_5045231784" description="Lipoprotein" evidence="2">
    <location>
        <begin position="22"/>
        <end position="253"/>
    </location>
</feature>
<evidence type="ECO:0000313" key="3">
    <source>
        <dbReference type="EMBL" id="QSE93863.1"/>
    </source>
</evidence>
<keyword evidence="4" id="KW-1185">Reference proteome</keyword>
<reference evidence="3 4" key="2">
    <citation type="journal article" date="2022" name="Arch. Microbiol.">
        <title>Rhodococcus pseudokoreensis sp. nov. isolated from the rhizosphere of young M26 apple rootstocks.</title>
        <authorList>
            <person name="Kampfer P."/>
            <person name="Glaeser S.P."/>
            <person name="Blom J."/>
            <person name="Wolf J."/>
            <person name="Benning S."/>
            <person name="Schloter M."/>
            <person name="Neumann-Schaal M."/>
        </authorList>
    </citation>
    <scope>NUCLEOTIDE SEQUENCE [LARGE SCALE GENOMIC DNA]</scope>
    <source>
        <strain evidence="3 4">R79</strain>
    </source>
</reference>
<keyword evidence="2" id="KW-0732">Signal</keyword>
<organism evidence="3 4">
    <name type="scientific">Rhodococcus pseudokoreensis</name>
    <dbReference type="NCBI Taxonomy" id="2811421"/>
    <lineage>
        <taxon>Bacteria</taxon>
        <taxon>Bacillati</taxon>
        <taxon>Actinomycetota</taxon>
        <taxon>Actinomycetes</taxon>
        <taxon>Mycobacteriales</taxon>
        <taxon>Nocardiaceae</taxon>
        <taxon>Rhodococcus</taxon>
    </lineage>
</organism>
<accession>A0A974W9Y7</accession>
<proteinExistence type="predicted"/>
<evidence type="ECO:0000313" key="4">
    <source>
        <dbReference type="Proteomes" id="UP000662986"/>
    </source>
</evidence>
<name>A0A974W9Y7_9NOCA</name>
<protein>
    <recommendedName>
        <fullName evidence="5">Lipoprotein</fullName>
    </recommendedName>
</protein>
<dbReference type="PROSITE" id="PS51257">
    <property type="entry name" value="PROKAR_LIPOPROTEIN"/>
    <property type="match status" value="1"/>
</dbReference>
<dbReference type="Proteomes" id="UP000662986">
    <property type="component" value="Chromosome"/>
</dbReference>
<feature type="signal peptide" evidence="2">
    <location>
        <begin position="1"/>
        <end position="21"/>
    </location>
</feature>
<feature type="compositionally biased region" description="Basic and acidic residues" evidence="1">
    <location>
        <begin position="215"/>
        <end position="227"/>
    </location>
</feature>
<evidence type="ECO:0008006" key="5">
    <source>
        <dbReference type="Google" id="ProtNLM"/>
    </source>
</evidence>
<feature type="region of interest" description="Disordered" evidence="1">
    <location>
        <begin position="205"/>
        <end position="253"/>
    </location>
</feature>
<reference evidence="3 4" key="1">
    <citation type="journal article" date="2021" name="Microbiol. Resour. Announc.">
        <title>Complete Genome Sequences of Two Rhodococcus sp. Strains with Large and Linear Chromosomes, Isolated from Apple Rhizosphere.</title>
        <authorList>
            <person name="Benning S."/>
            <person name="Brugnone N."/>
            <person name="Siani R."/>
            <person name="Kublik S."/>
            <person name="Schloter M."/>
            <person name="Rad V."/>
        </authorList>
    </citation>
    <scope>NUCLEOTIDE SEQUENCE [LARGE SCALE GENOMIC DNA]</scope>
    <source>
        <strain evidence="3 4">R79</strain>
    </source>
</reference>
<dbReference type="EMBL" id="CP070619">
    <property type="protein sequence ID" value="QSE93863.1"/>
    <property type="molecule type" value="Genomic_DNA"/>
</dbReference>
<evidence type="ECO:0000256" key="2">
    <source>
        <dbReference type="SAM" id="SignalP"/>
    </source>
</evidence>
<sequence length="253" mass="27488">MRAQMATVCAAAVVLSVTACGTDEATTPIDPTVRVVKEYSVPENVDYNVRWSADPGIDLLSSPAVAVRAYMESYYLAIHGHALAAGYPGFADATSQQRDRVDFDYWNGSDLERLVGTQFEHVLALAPTEDGWAATVCSGNYAVMAEKEGRFFNLTGPSPQAETVRIVAPEQTLSVSSESLAAEGAERAPSADVFAGWKIAEHEQAARDQNAYTECDSRMPDAREARPQKANLPHDAPYPTLAPFPGWPRYDEN</sequence>
<evidence type="ECO:0000256" key="1">
    <source>
        <dbReference type="SAM" id="MobiDB-lite"/>
    </source>
</evidence>